<proteinExistence type="predicted"/>
<dbReference type="AlphaFoldDB" id="A0A098LPP8"/>
<name>A0A098LPP8_9FLAO</name>
<keyword evidence="2" id="KW-1185">Reference proteome</keyword>
<protein>
    <submittedName>
        <fullName evidence="1">Uncharacterized protein</fullName>
    </submittedName>
</protein>
<accession>A0A098LPP8</accession>
<comment type="caution">
    <text evidence="1">The sequence shown here is derived from an EMBL/GenBank/DDBJ whole genome shotgun (WGS) entry which is preliminary data.</text>
</comment>
<dbReference type="Proteomes" id="UP000030184">
    <property type="component" value="Unassembled WGS sequence"/>
</dbReference>
<gene>
    <name evidence="1" type="ORF">JCM19538_2922</name>
</gene>
<dbReference type="EMBL" id="BBNY01000003">
    <property type="protein sequence ID" value="GAL88409.1"/>
    <property type="molecule type" value="Genomic_DNA"/>
</dbReference>
<evidence type="ECO:0000313" key="1">
    <source>
        <dbReference type="EMBL" id="GAL88409.1"/>
    </source>
</evidence>
<evidence type="ECO:0000313" key="2">
    <source>
        <dbReference type="Proteomes" id="UP000030184"/>
    </source>
</evidence>
<reference evidence="2" key="1">
    <citation type="journal article" date="2014" name="Genome Announc.">
        <title>Draft Genome Sequence of Marine Flavobacterium Jejuia pallidilutea Strain 11shimoA1 and Pigmentation Mutants.</title>
        <authorList>
            <person name="Takatani N."/>
            <person name="Nakanishi M."/>
            <person name="Meirelles P."/>
            <person name="Mino S."/>
            <person name="Suda W."/>
            <person name="Oshima K."/>
            <person name="Hattori M."/>
            <person name="Ohkuma M."/>
            <person name="Hosokawa M."/>
            <person name="Miyashita K."/>
            <person name="Thompson F.L."/>
            <person name="Niwa A."/>
            <person name="Sawabe T."/>
            <person name="Sawabe T."/>
        </authorList>
    </citation>
    <scope>NUCLEOTIDE SEQUENCE [LARGE SCALE GENOMIC DNA]</scope>
    <source>
        <strain evidence="2">JCM 19538</strain>
    </source>
</reference>
<organism evidence="1 2">
    <name type="scientific">Jejuia pallidilutea</name>
    <dbReference type="NCBI Taxonomy" id="504487"/>
    <lineage>
        <taxon>Bacteria</taxon>
        <taxon>Pseudomonadati</taxon>
        <taxon>Bacteroidota</taxon>
        <taxon>Flavobacteriia</taxon>
        <taxon>Flavobacteriales</taxon>
        <taxon>Flavobacteriaceae</taxon>
        <taxon>Jejuia</taxon>
    </lineage>
</organism>
<sequence>MAYVVTDLTISFHHDNKNSQSMLKDQKKKKPEKLISGLICVFLVLKLVQHKICSTQIKAYPSSLRLRVL</sequence>